<dbReference type="CDD" id="cd01014">
    <property type="entry name" value="nicotinamidase_related"/>
    <property type="match status" value="1"/>
</dbReference>
<dbReference type="PANTHER" id="PTHR43540">
    <property type="entry name" value="PEROXYUREIDOACRYLATE/UREIDOACRYLATE AMIDOHYDROLASE-RELATED"/>
    <property type="match status" value="1"/>
</dbReference>
<dbReference type="InterPro" id="IPR036380">
    <property type="entry name" value="Isochorismatase-like_sf"/>
</dbReference>
<dbReference type="Pfam" id="PF00857">
    <property type="entry name" value="Isochorismatase"/>
    <property type="match status" value="1"/>
</dbReference>
<comment type="similarity">
    <text evidence="1">Belongs to the isochorismatase family.</text>
</comment>
<name>A0A843Z397_LEUME</name>
<dbReference type="InterPro" id="IPR000868">
    <property type="entry name" value="Isochorismatase-like_dom"/>
</dbReference>
<feature type="domain" description="Isochorismatase-like" evidence="3">
    <location>
        <begin position="8"/>
        <end position="132"/>
    </location>
</feature>
<dbReference type="RefSeq" id="WP_134086763.1">
    <property type="nucleotide sequence ID" value="NZ_CP133477.1"/>
</dbReference>
<evidence type="ECO:0000313" key="4">
    <source>
        <dbReference type="EMBL" id="MQR26293.1"/>
    </source>
</evidence>
<dbReference type="GO" id="GO:0016787">
    <property type="term" value="F:hydrolase activity"/>
    <property type="evidence" value="ECO:0007669"/>
    <property type="project" value="UniProtKB-KW"/>
</dbReference>
<evidence type="ECO:0000256" key="1">
    <source>
        <dbReference type="ARBA" id="ARBA00006336"/>
    </source>
</evidence>
<protein>
    <submittedName>
        <fullName evidence="4">Isochorismatase family protein</fullName>
    </submittedName>
</protein>
<reference evidence="4 5" key="1">
    <citation type="submission" date="2019-10" db="EMBL/GenBank/DDBJ databases">
        <title>WGS of Leuconostoc mesenteroides.</title>
        <authorList>
            <person name="Melo Bolivar J."/>
            <person name="Marino-Ramirez L."/>
            <person name="Villamil Diaz L.M."/>
        </authorList>
    </citation>
    <scope>NUCLEOTIDE SEQUENCE [LARGE SCALE GENOMIC DNA]</scope>
    <source>
        <strain evidence="4 5">M11</strain>
    </source>
</reference>
<comment type="caution">
    <text evidence="4">The sequence shown here is derived from an EMBL/GenBank/DDBJ whole genome shotgun (WGS) entry which is preliminary data.</text>
</comment>
<gene>
    <name evidence="4" type="ORF">GFV13_03160</name>
</gene>
<dbReference type="SUPFAM" id="SSF52499">
    <property type="entry name" value="Isochorismatase-like hydrolases"/>
    <property type="match status" value="1"/>
</dbReference>
<sequence>MLPISDTLLVIDFQNGVCKEPQDIFNIQECVTGINSRITAYRHTHKPIIFIQHNDEELIFGSFLWKIIPEIDSQPNDYFIQKTHANSFYHTKLRKLLNENDVRSIEICGAQTEFCVDTTIKMAHGLGYELQMKKGLSTTLDNYYMSAKQTVQFYENIWNDRFLRLF</sequence>
<evidence type="ECO:0000259" key="3">
    <source>
        <dbReference type="Pfam" id="PF00857"/>
    </source>
</evidence>
<organism evidence="4 5">
    <name type="scientific">Leuconostoc mesenteroides</name>
    <dbReference type="NCBI Taxonomy" id="1245"/>
    <lineage>
        <taxon>Bacteria</taxon>
        <taxon>Bacillati</taxon>
        <taxon>Bacillota</taxon>
        <taxon>Bacilli</taxon>
        <taxon>Lactobacillales</taxon>
        <taxon>Lactobacillaceae</taxon>
        <taxon>Leuconostoc</taxon>
    </lineage>
</organism>
<dbReference type="Gene3D" id="3.40.50.850">
    <property type="entry name" value="Isochorismatase-like"/>
    <property type="match status" value="1"/>
</dbReference>
<dbReference type="InterPro" id="IPR050272">
    <property type="entry name" value="Isochorismatase-like_hydrls"/>
</dbReference>
<evidence type="ECO:0000256" key="2">
    <source>
        <dbReference type="ARBA" id="ARBA00022801"/>
    </source>
</evidence>
<dbReference type="AlphaFoldDB" id="A0A843Z397"/>
<proteinExistence type="inferred from homology"/>
<dbReference type="Proteomes" id="UP000469952">
    <property type="component" value="Unassembled WGS sequence"/>
</dbReference>
<accession>A0A843Z397</accession>
<dbReference type="EMBL" id="WIPA01000003">
    <property type="protein sequence ID" value="MQR26293.1"/>
    <property type="molecule type" value="Genomic_DNA"/>
</dbReference>
<keyword evidence="2" id="KW-0378">Hydrolase</keyword>
<dbReference type="PANTHER" id="PTHR43540:SF14">
    <property type="entry name" value="ISOCHORISMATASE"/>
    <property type="match status" value="1"/>
</dbReference>
<evidence type="ECO:0000313" key="5">
    <source>
        <dbReference type="Proteomes" id="UP000469952"/>
    </source>
</evidence>